<feature type="transmembrane region" description="Helical" evidence="5">
    <location>
        <begin position="12"/>
        <end position="31"/>
    </location>
</feature>
<gene>
    <name evidence="6" type="ORF">MNBD_GAMMA15-1621</name>
</gene>
<name>A0A3B0Z5A2_9ZZZZ</name>
<dbReference type="InterPro" id="IPR019109">
    <property type="entry name" value="MamF_MmsF"/>
</dbReference>
<feature type="transmembrane region" description="Helical" evidence="5">
    <location>
        <begin position="68"/>
        <end position="86"/>
    </location>
</feature>
<sequence>MSKTALGLDKNVSALLSYILGWVSGLIVILIEKEDDFVRFHAMQSIVAFGALTILSMVFGVMFMFAMFIGPLINIASIALWIFLMIKAYQGEKFMLPVVGELAEEWSKKFGK</sequence>
<dbReference type="PANTHER" id="PTHR36460:SF1">
    <property type="entry name" value="UPF0132 DOMAIN PROTEIN (AFU_ORTHOLOGUE AFUA_3G10255)"/>
    <property type="match status" value="1"/>
</dbReference>
<evidence type="ECO:0000256" key="3">
    <source>
        <dbReference type="ARBA" id="ARBA00022989"/>
    </source>
</evidence>
<accession>A0A3B0Z5A2</accession>
<evidence type="ECO:0008006" key="7">
    <source>
        <dbReference type="Google" id="ProtNLM"/>
    </source>
</evidence>
<reference evidence="6" key="1">
    <citation type="submission" date="2018-06" db="EMBL/GenBank/DDBJ databases">
        <authorList>
            <person name="Zhirakovskaya E."/>
        </authorList>
    </citation>
    <scope>NUCLEOTIDE SEQUENCE</scope>
</reference>
<evidence type="ECO:0000256" key="4">
    <source>
        <dbReference type="ARBA" id="ARBA00023136"/>
    </source>
</evidence>
<dbReference type="EMBL" id="UOFN01000060">
    <property type="protein sequence ID" value="VAW76494.1"/>
    <property type="molecule type" value="Genomic_DNA"/>
</dbReference>
<dbReference type="Pfam" id="PF09685">
    <property type="entry name" value="MamF_MmsF"/>
    <property type="match status" value="1"/>
</dbReference>
<dbReference type="PANTHER" id="PTHR36460">
    <property type="entry name" value="UPF0132 DOMAIN PROTEIN (AFU_ORTHOLOGUE AFUA_3G10255)"/>
    <property type="match status" value="1"/>
</dbReference>
<organism evidence="6">
    <name type="scientific">hydrothermal vent metagenome</name>
    <dbReference type="NCBI Taxonomy" id="652676"/>
    <lineage>
        <taxon>unclassified sequences</taxon>
        <taxon>metagenomes</taxon>
        <taxon>ecological metagenomes</taxon>
    </lineage>
</organism>
<comment type="subcellular location">
    <subcellularLocation>
        <location evidence="1">Membrane</location>
        <topology evidence="1">Multi-pass membrane protein</topology>
    </subcellularLocation>
</comment>
<evidence type="ECO:0000256" key="1">
    <source>
        <dbReference type="ARBA" id="ARBA00004141"/>
    </source>
</evidence>
<evidence type="ECO:0000256" key="5">
    <source>
        <dbReference type="SAM" id="Phobius"/>
    </source>
</evidence>
<keyword evidence="4 5" id="KW-0472">Membrane</keyword>
<feature type="transmembrane region" description="Helical" evidence="5">
    <location>
        <begin position="43"/>
        <end position="62"/>
    </location>
</feature>
<protein>
    <recommendedName>
        <fullName evidence="7">DUF4870 domain-containing protein</fullName>
    </recommendedName>
</protein>
<dbReference type="AlphaFoldDB" id="A0A3B0Z5A2"/>
<keyword evidence="3 5" id="KW-1133">Transmembrane helix</keyword>
<dbReference type="GO" id="GO:0016020">
    <property type="term" value="C:membrane"/>
    <property type="evidence" value="ECO:0007669"/>
    <property type="project" value="UniProtKB-SubCell"/>
</dbReference>
<proteinExistence type="predicted"/>
<evidence type="ECO:0000256" key="2">
    <source>
        <dbReference type="ARBA" id="ARBA00022692"/>
    </source>
</evidence>
<evidence type="ECO:0000313" key="6">
    <source>
        <dbReference type="EMBL" id="VAW76494.1"/>
    </source>
</evidence>
<keyword evidence="2 5" id="KW-0812">Transmembrane</keyword>